<feature type="domain" description="PB1-like" evidence="2">
    <location>
        <begin position="86"/>
        <end position="184"/>
    </location>
</feature>
<evidence type="ECO:0000313" key="3">
    <source>
        <dbReference type="EMBL" id="KAF9592715.1"/>
    </source>
</evidence>
<dbReference type="Proteomes" id="UP000631114">
    <property type="component" value="Unassembled WGS sequence"/>
</dbReference>
<keyword evidence="4" id="KW-1185">Reference proteome</keyword>
<dbReference type="Pfam" id="PF03108">
    <property type="entry name" value="DBD_Tnp_Mut"/>
    <property type="match status" value="1"/>
</dbReference>
<sequence length="378" mass="43565">MKWEEAVELVDCQVQVDGNFAQDFLLNQTFLSWTFKKQEDDHGLSSKAKDWPERAPKQWANLNEKATKECGSTSTHKYHLLQISVMHDTYSLELHHGGAFVHCPILSYENGKTMYYSDLEIDKLSYFELVGIVKELGYQTFASLYYNVPWKSLENGLRLVSNDVDTNLMIEEIKKQGAIEVYVENCVEEKILGDVCSETDNDDEIDDYYSDETAESEIDSMGNCSDADEVLINYRRSQIEKNTAKKAAKKVPKKKAPEVIVEEEDTIREVTDHVVVEVNEGFNSDDDSPISDEDGVLKRNRARFPVFNKKNDSMKMKPVLGMRFSSCEELKEYLIDYAVANLCPLRFTRSSTKWLLVECGRKCKWRLWATYMQAEKSF</sequence>
<protein>
    <recommendedName>
        <fullName evidence="5">Transposase MuDR plant domain-containing protein</fullName>
    </recommendedName>
</protein>
<dbReference type="OrthoDB" id="1751576at2759"/>
<dbReference type="Pfam" id="PF26130">
    <property type="entry name" value="PB1-like"/>
    <property type="match status" value="1"/>
</dbReference>
<reference evidence="3 4" key="1">
    <citation type="submission" date="2020-10" db="EMBL/GenBank/DDBJ databases">
        <title>The Coptis chinensis genome and diversification of protoberbering-type alkaloids.</title>
        <authorList>
            <person name="Wang B."/>
            <person name="Shu S."/>
            <person name="Song C."/>
            <person name="Liu Y."/>
        </authorList>
    </citation>
    <scope>NUCLEOTIDE SEQUENCE [LARGE SCALE GENOMIC DNA]</scope>
    <source>
        <strain evidence="3">HL-2020</strain>
        <tissue evidence="3">Leaf</tissue>
    </source>
</reference>
<evidence type="ECO:0000259" key="1">
    <source>
        <dbReference type="Pfam" id="PF03108"/>
    </source>
</evidence>
<dbReference type="AlphaFoldDB" id="A0A835H3H9"/>
<accession>A0A835H3H9</accession>
<evidence type="ECO:0000259" key="2">
    <source>
        <dbReference type="Pfam" id="PF26130"/>
    </source>
</evidence>
<feature type="domain" description="Transposase MuDR plant" evidence="1">
    <location>
        <begin position="318"/>
        <end position="376"/>
    </location>
</feature>
<proteinExistence type="predicted"/>
<dbReference type="EMBL" id="JADFTS010000008">
    <property type="protein sequence ID" value="KAF9592715.1"/>
    <property type="molecule type" value="Genomic_DNA"/>
</dbReference>
<comment type="caution">
    <text evidence="3">The sequence shown here is derived from an EMBL/GenBank/DDBJ whole genome shotgun (WGS) entry which is preliminary data.</text>
</comment>
<organism evidence="3 4">
    <name type="scientific">Coptis chinensis</name>
    <dbReference type="NCBI Taxonomy" id="261450"/>
    <lineage>
        <taxon>Eukaryota</taxon>
        <taxon>Viridiplantae</taxon>
        <taxon>Streptophyta</taxon>
        <taxon>Embryophyta</taxon>
        <taxon>Tracheophyta</taxon>
        <taxon>Spermatophyta</taxon>
        <taxon>Magnoliopsida</taxon>
        <taxon>Ranunculales</taxon>
        <taxon>Ranunculaceae</taxon>
        <taxon>Coptidoideae</taxon>
        <taxon>Coptis</taxon>
    </lineage>
</organism>
<evidence type="ECO:0008006" key="5">
    <source>
        <dbReference type="Google" id="ProtNLM"/>
    </source>
</evidence>
<name>A0A835H3H9_9MAGN</name>
<dbReference type="InterPro" id="IPR004332">
    <property type="entry name" value="Transposase_MuDR"/>
</dbReference>
<dbReference type="InterPro" id="IPR058594">
    <property type="entry name" value="PB1-like_dom_pln"/>
</dbReference>
<evidence type="ECO:0000313" key="4">
    <source>
        <dbReference type="Proteomes" id="UP000631114"/>
    </source>
</evidence>
<gene>
    <name evidence="3" type="ORF">IFM89_016947</name>
</gene>